<dbReference type="Gene3D" id="2.40.70.10">
    <property type="entry name" value="Acid Proteases"/>
    <property type="match status" value="1"/>
</dbReference>
<dbReference type="EMBL" id="KV448427">
    <property type="protein sequence ID" value="OAX36290.1"/>
    <property type="molecule type" value="Genomic_DNA"/>
</dbReference>
<organism evidence="3 4">
    <name type="scientific">Rhizopogon vinicolor AM-OR11-026</name>
    <dbReference type="NCBI Taxonomy" id="1314800"/>
    <lineage>
        <taxon>Eukaryota</taxon>
        <taxon>Fungi</taxon>
        <taxon>Dikarya</taxon>
        <taxon>Basidiomycota</taxon>
        <taxon>Agaricomycotina</taxon>
        <taxon>Agaricomycetes</taxon>
        <taxon>Agaricomycetidae</taxon>
        <taxon>Boletales</taxon>
        <taxon>Suillineae</taxon>
        <taxon>Rhizopogonaceae</taxon>
        <taxon>Rhizopogon</taxon>
    </lineage>
</organism>
<dbReference type="InParanoid" id="A0A1B7MUP2"/>
<feature type="domain" description="Peptidase A1" evidence="2">
    <location>
        <begin position="81"/>
        <end position="113"/>
    </location>
</feature>
<dbReference type="AlphaFoldDB" id="A0A1B7MUP2"/>
<evidence type="ECO:0000256" key="1">
    <source>
        <dbReference type="SAM" id="SignalP"/>
    </source>
</evidence>
<feature type="signal peptide" evidence="1">
    <location>
        <begin position="1"/>
        <end position="19"/>
    </location>
</feature>
<sequence>MFSFASLLTTLLLTMSIAASPVEVRDSPVTLPMARKLNLQGGTINLLHHDQARATALRDRAASGLDRRAGSAPITNEAAGYIAQVSIGSPPTTYYLMVDTSSSSILVEADTAN</sequence>
<dbReference type="InterPro" id="IPR033121">
    <property type="entry name" value="PEPTIDASE_A1"/>
</dbReference>
<keyword evidence="4" id="KW-1185">Reference proteome</keyword>
<name>A0A1B7MUP2_9AGAM</name>
<dbReference type="PROSITE" id="PS51767">
    <property type="entry name" value="PEPTIDASE_A1"/>
    <property type="match status" value="1"/>
</dbReference>
<evidence type="ECO:0000313" key="3">
    <source>
        <dbReference type="EMBL" id="OAX36290.1"/>
    </source>
</evidence>
<dbReference type="SUPFAM" id="SSF50630">
    <property type="entry name" value="Acid proteases"/>
    <property type="match status" value="1"/>
</dbReference>
<dbReference type="Proteomes" id="UP000092154">
    <property type="component" value="Unassembled WGS sequence"/>
</dbReference>
<keyword evidence="1" id="KW-0732">Signal</keyword>
<dbReference type="InterPro" id="IPR021109">
    <property type="entry name" value="Peptidase_aspartic_dom_sf"/>
</dbReference>
<evidence type="ECO:0000313" key="4">
    <source>
        <dbReference type="Proteomes" id="UP000092154"/>
    </source>
</evidence>
<dbReference type="OrthoDB" id="2687651at2759"/>
<accession>A0A1B7MUP2</accession>
<reference evidence="3 4" key="1">
    <citation type="submission" date="2016-06" db="EMBL/GenBank/DDBJ databases">
        <title>Comparative genomics of the ectomycorrhizal sister species Rhizopogon vinicolor and Rhizopogon vesiculosus (Basidiomycota: Boletales) reveals a divergence of the mating type B locus.</title>
        <authorList>
            <consortium name="DOE Joint Genome Institute"/>
            <person name="Mujic A.B."/>
            <person name="Kuo A."/>
            <person name="Tritt A."/>
            <person name="Lipzen A."/>
            <person name="Chen C."/>
            <person name="Johnson J."/>
            <person name="Sharma A."/>
            <person name="Barry K."/>
            <person name="Grigoriev I.V."/>
            <person name="Spatafora J.W."/>
        </authorList>
    </citation>
    <scope>NUCLEOTIDE SEQUENCE [LARGE SCALE GENOMIC DNA]</scope>
    <source>
        <strain evidence="3 4">AM-OR11-026</strain>
    </source>
</reference>
<dbReference type="STRING" id="1314800.A0A1B7MUP2"/>
<feature type="chain" id="PRO_5008597571" description="Peptidase A1 domain-containing protein" evidence="1">
    <location>
        <begin position="20"/>
        <end position="113"/>
    </location>
</feature>
<proteinExistence type="predicted"/>
<gene>
    <name evidence="3" type="ORF">K503DRAFT_313365</name>
</gene>
<protein>
    <recommendedName>
        <fullName evidence="2">Peptidase A1 domain-containing protein</fullName>
    </recommendedName>
</protein>
<evidence type="ECO:0000259" key="2">
    <source>
        <dbReference type="PROSITE" id="PS51767"/>
    </source>
</evidence>